<organism evidence="8 9">
    <name type="scientific">Rodentolepis nana</name>
    <name type="common">Dwarf tapeworm</name>
    <name type="synonym">Hymenolepis nana</name>
    <dbReference type="NCBI Taxonomy" id="102285"/>
    <lineage>
        <taxon>Eukaryota</taxon>
        <taxon>Metazoa</taxon>
        <taxon>Spiralia</taxon>
        <taxon>Lophotrochozoa</taxon>
        <taxon>Platyhelminthes</taxon>
        <taxon>Cestoda</taxon>
        <taxon>Eucestoda</taxon>
        <taxon>Cyclophyllidea</taxon>
        <taxon>Hymenolepididae</taxon>
        <taxon>Rodentolepis</taxon>
    </lineage>
</organism>
<keyword evidence="5" id="KW-0804">Transcription</keyword>
<dbReference type="Pfam" id="PF05044">
    <property type="entry name" value="HPD"/>
    <property type="match status" value="1"/>
</dbReference>
<sequence length="154" mass="18546">MRKAKLMFFYTRYPNSNLLRSYFIDVEFQKQNTAQLVKWFSNFREFYYNTIDKMARQAISQGIREPLELTVTTDSEIYRTLVQHYNRNQQIEVPDEFRVVIEKTLREFFMAILAGKDAEQSWKKPIYKVISRMDQSIPEFFRDPAWISQLSTEG</sequence>
<keyword evidence="9" id="KW-1185">Reference proteome</keyword>
<evidence type="ECO:0000256" key="4">
    <source>
        <dbReference type="ARBA" id="ARBA00023155"/>
    </source>
</evidence>
<keyword evidence="6" id="KW-0539">Nucleus</keyword>
<dbReference type="InterPro" id="IPR039350">
    <property type="entry name" value="Prospero_homeodomain"/>
</dbReference>
<dbReference type="InterPro" id="IPR037131">
    <property type="entry name" value="Homeo_prospero_dom_sf"/>
</dbReference>
<protein>
    <recommendedName>
        <fullName evidence="7">Prospero domain-containing protein</fullName>
    </recommendedName>
</protein>
<dbReference type="OrthoDB" id="10038576at2759"/>
<dbReference type="EMBL" id="UZAE01007464">
    <property type="protein sequence ID" value="VDO02429.1"/>
    <property type="molecule type" value="Genomic_DNA"/>
</dbReference>
<keyword evidence="2" id="KW-0805">Transcription regulation</keyword>
<dbReference type="AlphaFoldDB" id="A0A3P7S7F7"/>
<gene>
    <name evidence="8" type="ORF">HNAJ_LOCUS6569</name>
</gene>
<evidence type="ECO:0000313" key="9">
    <source>
        <dbReference type="Proteomes" id="UP000278807"/>
    </source>
</evidence>
<dbReference type="PANTHER" id="PTHR12198">
    <property type="entry name" value="HOMEOBOX PROTEIN PROSPERO/PROX-1/CEH-26"/>
    <property type="match status" value="1"/>
</dbReference>
<reference evidence="8 9" key="1">
    <citation type="submission" date="2018-11" db="EMBL/GenBank/DDBJ databases">
        <authorList>
            <consortium name="Pathogen Informatics"/>
        </authorList>
    </citation>
    <scope>NUCLEOTIDE SEQUENCE [LARGE SCALE GENOMIC DNA]</scope>
</reference>
<dbReference type="PANTHER" id="PTHR12198:SF0">
    <property type="entry name" value="HOMEOBOX PROTEIN PROSPERO"/>
    <property type="match status" value="1"/>
</dbReference>
<evidence type="ECO:0000256" key="5">
    <source>
        <dbReference type="ARBA" id="ARBA00023163"/>
    </source>
</evidence>
<dbReference type="Proteomes" id="UP000278807">
    <property type="component" value="Unassembled WGS sequence"/>
</dbReference>
<keyword evidence="3" id="KW-0238">DNA-binding</keyword>
<dbReference type="InterPro" id="IPR009057">
    <property type="entry name" value="Homeodomain-like_sf"/>
</dbReference>
<proteinExistence type="predicted"/>
<dbReference type="GO" id="GO:0000978">
    <property type="term" value="F:RNA polymerase II cis-regulatory region sequence-specific DNA binding"/>
    <property type="evidence" value="ECO:0007669"/>
    <property type="project" value="TreeGrafter"/>
</dbReference>
<dbReference type="SUPFAM" id="SSF46689">
    <property type="entry name" value="Homeodomain-like"/>
    <property type="match status" value="1"/>
</dbReference>
<dbReference type="GO" id="GO:0007399">
    <property type="term" value="P:nervous system development"/>
    <property type="evidence" value="ECO:0007669"/>
    <property type="project" value="UniProtKB-ARBA"/>
</dbReference>
<dbReference type="PROSITE" id="PS51818">
    <property type="entry name" value="HOMEO_PROSPERO"/>
    <property type="match status" value="1"/>
</dbReference>
<dbReference type="GO" id="GO:0000981">
    <property type="term" value="F:DNA-binding transcription factor activity, RNA polymerase II-specific"/>
    <property type="evidence" value="ECO:0007669"/>
    <property type="project" value="TreeGrafter"/>
</dbReference>
<dbReference type="Gene3D" id="1.10.10.500">
    <property type="entry name" value="Homeo-prospero domain"/>
    <property type="match status" value="1"/>
</dbReference>
<dbReference type="InterPro" id="IPR023082">
    <property type="entry name" value="Homeo_prospero_dom"/>
</dbReference>
<evidence type="ECO:0000256" key="1">
    <source>
        <dbReference type="ARBA" id="ARBA00004123"/>
    </source>
</evidence>
<evidence type="ECO:0000313" key="8">
    <source>
        <dbReference type="EMBL" id="VDO02429.1"/>
    </source>
</evidence>
<accession>A0A3P7S7F7</accession>
<dbReference type="GO" id="GO:0048468">
    <property type="term" value="P:cell development"/>
    <property type="evidence" value="ECO:0007669"/>
    <property type="project" value="UniProtKB-ARBA"/>
</dbReference>
<evidence type="ECO:0000256" key="2">
    <source>
        <dbReference type="ARBA" id="ARBA00023015"/>
    </source>
</evidence>
<keyword evidence="4" id="KW-0371">Homeobox</keyword>
<evidence type="ECO:0000256" key="6">
    <source>
        <dbReference type="ARBA" id="ARBA00023242"/>
    </source>
</evidence>
<evidence type="ECO:0000256" key="3">
    <source>
        <dbReference type="ARBA" id="ARBA00023125"/>
    </source>
</evidence>
<feature type="domain" description="Prospero" evidence="7">
    <location>
        <begin position="1"/>
        <end position="151"/>
    </location>
</feature>
<dbReference type="GO" id="GO:0005634">
    <property type="term" value="C:nucleus"/>
    <property type="evidence" value="ECO:0007669"/>
    <property type="project" value="UniProtKB-SubCell"/>
</dbReference>
<evidence type="ECO:0000259" key="7">
    <source>
        <dbReference type="PROSITE" id="PS51818"/>
    </source>
</evidence>
<name>A0A3P7S7F7_RODNA</name>
<comment type="subcellular location">
    <subcellularLocation>
        <location evidence="1">Nucleus</location>
    </subcellularLocation>
</comment>